<dbReference type="Pfam" id="PF01590">
    <property type="entry name" value="GAF"/>
    <property type="match status" value="1"/>
</dbReference>
<comment type="similarity">
    <text evidence="1">Belongs to the CdaR family.</text>
</comment>
<evidence type="ECO:0000256" key="1">
    <source>
        <dbReference type="ARBA" id="ARBA00006754"/>
    </source>
</evidence>
<name>A0A931B452_9ACTN</name>
<sequence length="651" mass="70111">MPRVNPSSEDGALRFLQFLAEDAPLTDMEEFVRTARAADTPPQTLARLTRAEELAQQINSKFTHRQQREASLSTLLDTARELALRSDLDSLLNVVTRRTRLLLNLGMSWVAFHDVEDGNSYVRAVDGHASSITVGFRIPDAGGLGNTAVNQGAPVWSSDYLSDEQFPHSGVIDGVVRAEGLRSLIAIPLVTERSRIGVLYGSDRNVRHFSPEEIALMSALSDLASVAIEQVRMTDQVRSKAAELEFSTDQAMRAYTSARQDLEFHGRMTDLLLGGCSLSTLLAEAANQLDAALVVRDPMGRDLASTADLSGADEADLADATLDALASGELVRAGDRLWVHPINADQERLGTLILRADSSPAGHQLGLLPSTARTVAVLLLMQRSTTAAEGQVRDDFLRDLLSASASPEQLEERGRRLSVDLAQPHVVVVVRPEGGTQGRAVVWASAHANRLSGLTHVVGGCIVLLLPGTDADAAAQAIVKELTTVLGHPVTAGSAGPMTGAGAVQRTYQEARRCLEALTVLGCTGTAGSKRKLGFLGLLLSDNCDVTSFIQDTLGSVLDYDVQQGTDLLRTLNAYFAAGNSPTRAAEALHVHTNTVARRLERISELLDGDWQEPGRALEIQLALRLHRVRHILRPKNPTEPPKRPAERGGK</sequence>
<dbReference type="PANTHER" id="PTHR33744">
    <property type="entry name" value="CARBOHYDRATE DIACID REGULATOR"/>
    <property type="match status" value="1"/>
</dbReference>
<dbReference type="SMART" id="SM00065">
    <property type="entry name" value="GAF"/>
    <property type="match status" value="1"/>
</dbReference>
<reference evidence="3" key="1">
    <citation type="submission" date="2020-11" db="EMBL/GenBank/DDBJ databases">
        <title>Isolation and identification of active actinomycetes.</title>
        <authorList>
            <person name="Yu B."/>
        </authorList>
    </citation>
    <scope>NUCLEOTIDE SEQUENCE</scope>
    <source>
        <strain evidence="3">NEAU-YB345</strain>
    </source>
</reference>
<keyword evidence="4" id="KW-1185">Reference proteome</keyword>
<proteinExistence type="inferred from homology"/>
<organism evidence="3 4">
    <name type="scientific">Streptacidiphilus fuscans</name>
    <dbReference type="NCBI Taxonomy" id="2789292"/>
    <lineage>
        <taxon>Bacteria</taxon>
        <taxon>Bacillati</taxon>
        <taxon>Actinomycetota</taxon>
        <taxon>Actinomycetes</taxon>
        <taxon>Kitasatosporales</taxon>
        <taxon>Streptomycetaceae</taxon>
        <taxon>Streptacidiphilus</taxon>
    </lineage>
</organism>
<accession>A0A931B452</accession>
<dbReference type="EMBL" id="JADPRT010000009">
    <property type="protein sequence ID" value="MBF9070784.1"/>
    <property type="molecule type" value="Genomic_DNA"/>
</dbReference>
<dbReference type="InterPro" id="IPR029016">
    <property type="entry name" value="GAF-like_dom_sf"/>
</dbReference>
<dbReference type="InterPro" id="IPR003018">
    <property type="entry name" value="GAF"/>
</dbReference>
<dbReference type="InterPro" id="IPR042070">
    <property type="entry name" value="PucR_C-HTH_sf"/>
</dbReference>
<dbReference type="Pfam" id="PF17853">
    <property type="entry name" value="GGDEF_2"/>
    <property type="match status" value="1"/>
</dbReference>
<comment type="caution">
    <text evidence="3">The sequence shown here is derived from an EMBL/GenBank/DDBJ whole genome shotgun (WGS) entry which is preliminary data.</text>
</comment>
<evidence type="ECO:0000259" key="2">
    <source>
        <dbReference type="SMART" id="SM00065"/>
    </source>
</evidence>
<dbReference type="AlphaFoldDB" id="A0A931B452"/>
<dbReference type="Pfam" id="PF13556">
    <property type="entry name" value="HTH_30"/>
    <property type="match status" value="1"/>
</dbReference>
<dbReference type="InterPro" id="IPR041522">
    <property type="entry name" value="CdaR_GGDEF"/>
</dbReference>
<protein>
    <submittedName>
        <fullName evidence="3">Helix-turn-helix domain-containing protein</fullName>
    </submittedName>
</protein>
<dbReference type="SUPFAM" id="SSF55781">
    <property type="entry name" value="GAF domain-like"/>
    <property type="match status" value="1"/>
</dbReference>
<gene>
    <name evidence="3" type="ORF">I2501_22460</name>
</gene>
<evidence type="ECO:0000313" key="3">
    <source>
        <dbReference type="EMBL" id="MBF9070784.1"/>
    </source>
</evidence>
<feature type="domain" description="GAF" evidence="2">
    <location>
        <begin position="87"/>
        <end position="238"/>
    </location>
</feature>
<dbReference type="PANTHER" id="PTHR33744:SF1">
    <property type="entry name" value="DNA-BINDING TRANSCRIPTIONAL ACTIVATOR ADER"/>
    <property type="match status" value="1"/>
</dbReference>
<dbReference type="InterPro" id="IPR051448">
    <property type="entry name" value="CdaR-like_regulators"/>
</dbReference>
<dbReference type="InterPro" id="IPR025736">
    <property type="entry name" value="PucR_C-HTH_dom"/>
</dbReference>
<evidence type="ECO:0000313" key="4">
    <source>
        <dbReference type="Proteomes" id="UP000657385"/>
    </source>
</evidence>
<dbReference type="Gene3D" id="1.10.10.2840">
    <property type="entry name" value="PucR C-terminal helix-turn-helix domain"/>
    <property type="match status" value="1"/>
</dbReference>
<dbReference type="Gene3D" id="3.30.450.40">
    <property type="match status" value="1"/>
</dbReference>
<dbReference type="Proteomes" id="UP000657385">
    <property type="component" value="Unassembled WGS sequence"/>
</dbReference>